<evidence type="ECO:0000313" key="3">
    <source>
        <dbReference type="EMBL" id="MDC2889021.1"/>
    </source>
</evidence>
<dbReference type="PANTHER" id="PTHR40980:SF3">
    <property type="entry name" value="TONB-DEPENDENT RECEPTOR-LIKE BETA-BARREL DOMAIN-CONTAINING PROTEIN"/>
    <property type="match status" value="1"/>
</dbReference>
<dbReference type="Gene3D" id="2.170.130.10">
    <property type="entry name" value="TonB-dependent receptor, plug domain"/>
    <property type="match status" value="1"/>
</dbReference>
<name>A0ABT5FBU4_9GAMM</name>
<dbReference type="InterPro" id="IPR012910">
    <property type="entry name" value="Plug_dom"/>
</dbReference>
<accession>A0ABT5FBU4</accession>
<keyword evidence="3" id="KW-0675">Receptor</keyword>
<keyword evidence="1" id="KW-0732">Signal</keyword>
<evidence type="ECO:0000256" key="1">
    <source>
        <dbReference type="SAM" id="SignalP"/>
    </source>
</evidence>
<comment type="caution">
    <text evidence="3">The sequence shown here is derived from an EMBL/GenBank/DDBJ whole genome shotgun (WGS) entry which is preliminary data.</text>
</comment>
<organism evidence="3 4">
    <name type="scientific">Psychrosphaera algicola</name>
    <dbReference type="NCBI Taxonomy" id="3023714"/>
    <lineage>
        <taxon>Bacteria</taxon>
        <taxon>Pseudomonadati</taxon>
        <taxon>Pseudomonadota</taxon>
        <taxon>Gammaproteobacteria</taxon>
        <taxon>Alteromonadales</taxon>
        <taxon>Pseudoalteromonadaceae</taxon>
        <taxon>Psychrosphaera</taxon>
    </lineage>
</organism>
<gene>
    <name evidence="3" type="ORF">PN838_09850</name>
</gene>
<reference evidence="3 4" key="1">
    <citation type="submission" date="2023-01" db="EMBL/GenBank/DDBJ databases">
        <title>Psychrosphaera sp. nov., isolated from marine algae.</title>
        <authorList>
            <person name="Bayburt H."/>
            <person name="Choi B.J."/>
            <person name="Kim J.M."/>
            <person name="Choi D.G."/>
            <person name="Jeon C.O."/>
        </authorList>
    </citation>
    <scope>NUCLEOTIDE SEQUENCE [LARGE SCALE GENOMIC DNA]</scope>
    <source>
        <strain evidence="3 4">G1-22</strain>
    </source>
</reference>
<dbReference type="InterPro" id="IPR037066">
    <property type="entry name" value="Plug_dom_sf"/>
</dbReference>
<dbReference type="PANTHER" id="PTHR40980">
    <property type="entry name" value="PLUG DOMAIN-CONTAINING PROTEIN"/>
    <property type="match status" value="1"/>
</dbReference>
<feature type="domain" description="TonB-dependent receptor plug" evidence="2">
    <location>
        <begin position="65"/>
        <end position="172"/>
    </location>
</feature>
<proteinExistence type="predicted"/>
<sequence length="476" mass="52393">MKLLKYTKTTISTAVATGLIATAASMSSFAYANETDNKNKKADDLEVIEVYGTMRKSFEGAIGVKRTANTVVDAITAEDIGQFSDDSIAGAIQRIPGVQVETDDSGTQGDRVSIRGLGPQFVNSTINGRRLLSSGTEASSLRQMNFNVFPANVLGSVQVAKGQTAARPESGLAGQIDLQTLRPLDLKTLDESSTFGTVSLEGRYQDVTEETGYRINSIVGMRNEESTLGGYVALVYADENNARDQVRVNSASRNIQLDNDGDRVADETVTGVRVPTAITMNPIRETPERLAFATGIQYKPNEDLDVNWDLMYSKYQNDSRRQTPQIQMGPSYGSIFDMSDASNPGIIIDENNVAQYINYGQSTGGGVIRSILRPMVFDNETENLITGVNVDYYISDKLSSNFDLYFSSVNYSQDLRFSQIRKNFDKSQFVYDATGTVPLVESNMNDIDGYAYFQSIIREIELDAENFGEPLNLIMY</sequence>
<dbReference type="RefSeq" id="WP_272180556.1">
    <property type="nucleotide sequence ID" value="NZ_JAQOMS010000002.1"/>
</dbReference>
<evidence type="ECO:0000259" key="2">
    <source>
        <dbReference type="Pfam" id="PF07715"/>
    </source>
</evidence>
<dbReference type="EMBL" id="JAQOMS010000002">
    <property type="protein sequence ID" value="MDC2889021.1"/>
    <property type="molecule type" value="Genomic_DNA"/>
</dbReference>
<protein>
    <submittedName>
        <fullName evidence="3">TonB-dependent receptor plug domain-containing protein</fullName>
    </submittedName>
</protein>
<evidence type="ECO:0000313" key="4">
    <source>
        <dbReference type="Proteomes" id="UP001528411"/>
    </source>
</evidence>
<feature type="chain" id="PRO_5046626146" evidence="1">
    <location>
        <begin position="33"/>
        <end position="476"/>
    </location>
</feature>
<dbReference type="Pfam" id="PF07715">
    <property type="entry name" value="Plug"/>
    <property type="match status" value="1"/>
</dbReference>
<feature type="signal peptide" evidence="1">
    <location>
        <begin position="1"/>
        <end position="32"/>
    </location>
</feature>
<dbReference type="SUPFAM" id="SSF56935">
    <property type="entry name" value="Porins"/>
    <property type="match status" value="1"/>
</dbReference>
<keyword evidence="4" id="KW-1185">Reference proteome</keyword>
<dbReference type="Proteomes" id="UP001528411">
    <property type="component" value="Unassembled WGS sequence"/>
</dbReference>